<dbReference type="EMBL" id="MU103678">
    <property type="protein sequence ID" value="KAF7845657.1"/>
    <property type="molecule type" value="Genomic_DNA"/>
</dbReference>
<evidence type="ECO:0000313" key="6">
    <source>
        <dbReference type="Proteomes" id="UP000806378"/>
    </source>
</evidence>
<accession>A0A8T0CEF6</accession>
<proteinExistence type="inferred from homology"/>
<comment type="caution">
    <text evidence="5">The sequence shown here is derived from an EMBL/GenBank/DDBJ whole genome shotgun (WGS) entry which is preliminary data.</text>
</comment>
<feature type="coiled-coil region" evidence="4">
    <location>
        <begin position="150"/>
        <end position="198"/>
    </location>
</feature>
<keyword evidence="4" id="KW-0175">Coiled coil</keyword>
<evidence type="ECO:0000313" key="5">
    <source>
        <dbReference type="EMBL" id="KAF7845657.1"/>
    </source>
</evidence>
<dbReference type="PANTHER" id="PTHR13375:SF3">
    <property type="entry name" value="THO COMPLEX SUBUNIT 5 HOMOLOG"/>
    <property type="match status" value="1"/>
</dbReference>
<dbReference type="OrthoDB" id="20582at2759"/>
<evidence type="ECO:0000256" key="4">
    <source>
        <dbReference type="SAM" id="Coils"/>
    </source>
</evidence>
<evidence type="ECO:0000256" key="1">
    <source>
        <dbReference type="ARBA" id="ARBA00004123"/>
    </source>
</evidence>
<organism evidence="5 6">
    <name type="scientific">Corymbia citriodora subsp. variegata</name>
    <dbReference type="NCBI Taxonomy" id="360336"/>
    <lineage>
        <taxon>Eukaryota</taxon>
        <taxon>Viridiplantae</taxon>
        <taxon>Streptophyta</taxon>
        <taxon>Embryophyta</taxon>
        <taxon>Tracheophyta</taxon>
        <taxon>Spermatophyta</taxon>
        <taxon>Magnoliopsida</taxon>
        <taxon>eudicotyledons</taxon>
        <taxon>Gunneridae</taxon>
        <taxon>Pentapetalae</taxon>
        <taxon>rosids</taxon>
        <taxon>malvids</taxon>
        <taxon>Myrtales</taxon>
        <taxon>Myrtaceae</taxon>
        <taxon>Myrtoideae</taxon>
        <taxon>Eucalypteae</taxon>
        <taxon>Corymbia</taxon>
    </lineage>
</organism>
<protein>
    <recommendedName>
        <fullName evidence="7">THO complex subunit 5</fullName>
    </recommendedName>
</protein>
<sequence length="218" mass="25039">MDANTFITDPFLHSVLAAAELAQTQCMQMLDFLDRNRSSDESETTELELSKQQKLLNTHLARLRRLNRKAVLDTRSTKQQTAEAKSEIDTLHLQLQNLYYEQRHLRGEIAACEGYDHKYQSLPLISADEFLETHSDLREADERDLMIARINHEHAERQALEEQRQGLLKKKQSLIAQNNEKKEELTGLDKEVEKFVNAAAAVEKKFEAHASKKQVVAA</sequence>
<gene>
    <name evidence="5" type="ORF">BT93_L1388</name>
</gene>
<reference evidence="5" key="1">
    <citation type="submission" date="2020-05" db="EMBL/GenBank/DDBJ databases">
        <title>WGS assembly of Corymbia citriodora subspecies variegata.</title>
        <authorList>
            <person name="Barry K."/>
            <person name="Hundley H."/>
            <person name="Shu S."/>
            <person name="Jenkins J."/>
            <person name="Grimwood J."/>
            <person name="Baten A."/>
        </authorList>
    </citation>
    <scope>NUCLEOTIDE SEQUENCE</scope>
    <source>
        <strain evidence="5">CV2-018</strain>
    </source>
</reference>
<dbReference type="Pfam" id="PF09766">
    <property type="entry name" value="FmiP_Thoc5"/>
    <property type="match status" value="1"/>
</dbReference>
<dbReference type="GO" id="GO:0003729">
    <property type="term" value="F:mRNA binding"/>
    <property type="evidence" value="ECO:0007669"/>
    <property type="project" value="TreeGrafter"/>
</dbReference>
<comment type="similarity">
    <text evidence="2">Belongs to the THOC5 family.</text>
</comment>
<dbReference type="InterPro" id="IPR019163">
    <property type="entry name" value="THO_Thoc5"/>
</dbReference>
<dbReference type="Proteomes" id="UP000806378">
    <property type="component" value="Unassembled WGS sequence"/>
</dbReference>
<dbReference type="GO" id="GO:0000445">
    <property type="term" value="C:THO complex part of transcription export complex"/>
    <property type="evidence" value="ECO:0007669"/>
    <property type="project" value="TreeGrafter"/>
</dbReference>
<keyword evidence="6" id="KW-1185">Reference proteome</keyword>
<dbReference type="GO" id="GO:0006406">
    <property type="term" value="P:mRNA export from nucleus"/>
    <property type="evidence" value="ECO:0007669"/>
    <property type="project" value="TreeGrafter"/>
</dbReference>
<dbReference type="Gramene" id="rna-gnl|WGS:JABURB|Cocit.L1388.1">
    <property type="protein sequence ID" value="cds-KAF7845657.1"/>
    <property type="gene ID" value="gene-BT93_L1388"/>
</dbReference>
<comment type="subcellular location">
    <subcellularLocation>
        <location evidence="1">Nucleus</location>
    </subcellularLocation>
</comment>
<dbReference type="PANTHER" id="PTHR13375">
    <property type="entry name" value="FMS INTERACTING PROTEIN"/>
    <property type="match status" value="1"/>
</dbReference>
<keyword evidence="3" id="KW-0539">Nucleus</keyword>
<evidence type="ECO:0000256" key="2">
    <source>
        <dbReference type="ARBA" id="ARBA00008044"/>
    </source>
</evidence>
<name>A0A8T0CEF6_CORYI</name>
<dbReference type="AlphaFoldDB" id="A0A8T0CEF6"/>
<evidence type="ECO:0000256" key="3">
    <source>
        <dbReference type="ARBA" id="ARBA00023242"/>
    </source>
</evidence>
<evidence type="ECO:0008006" key="7">
    <source>
        <dbReference type="Google" id="ProtNLM"/>
    </source>
</evidence>